<dbReference type="SUPFAM" id="SSF51445">
    <property type="entry name" value="(Trans)glycosidases"/>
    <property type="match status" value="1"/>
</dbReference>
<sequence length="499" mass="54191">MAFEFFKRNRRKIFLALRMSAMFALSLAVVFFSTAFAPQMFREQEAKPADAPTDLLEAEQTTVPETTLPAETTTQPPTTAADTSQYKANTNVVVQVATGDREKDEDKGGEKVEDSSLSGGSSGSGAQIEQGSSEKPAPGTLDVLASRYSDYVYADVSAVSGLVEISGTPFYLNENHTPFSGIMKLDGRNVRFNSRGALASKVGIDVSQWNGTIDWARVKASGVDYAIVRVGFRGYGTSDPVKPVMQDKNVEQNIRGALAAGLDVGLYFYSQAINREEALEEAGACVKIAEDYKITYPIYFDTEFATSGHTGRADKLDAKTRTDLAVAFCEAVRNAGYTAGVYASKSFFYDELEFSRLQRYEIWVAHYTSRVTDFSHPYEAWQYTAEGKVDGISGYTDLNIGLYDYRAKSDMQSVGSNVLLTDTAGMRAYRTAEQGVAQYAASPDDALYKTVSASIAVLPQAAVRDALQKALNDARANAMTTQPASTAPAVTKQDPTITA</sequence>
<feature type="region of interest" description="Disordered" evidence="2">
    <location>
        <begin position="478"/>
        <end position="499"/>
    </location>
</feature>
<feature type="region of interest" description="Disordered" evidence="2">
    <location>
        <begin position="61"/>
        <end position="86"/>
    </location>
</feature>
<organism evidence="3 4">
    <name type="scientific">Candidatus Fimenecus excrementigallinarum</name>
    <dbReference type="NCBI Taxonomy" id="2840816"/>
    <lineage>
        <taxon>Bacteria</taxon>
        <taxon>Bacillati</taxon>
        <taxon>Bacillota</taxon>
        <taxon>Clostridia</taxon>
        <taxon>Candidatus Fimenecus</taxon>
    </lineage>
</organism>
<dbReference type="Pfam" id="PF01183">
    <property type="entry name" value="Glyco_hydro_25"/>
    <property type="match status" value="1"/>
</dbReference>
<evidence type="ECO:0000313" key="4">
    <source>
        <dbReference type="Proteomes" id="UP000824071"/>
    </source>
</evidence>
<dbReference type="GO" id="GO:0009253">
    <property type="term" value="P:peptidoglycan catabolic process"/>
    <property type="evidence" value="ECO:0007669"/>
    <property type="project" value="InterPro"/>
</dbReference>
<feature type="compositionally biased region" description="Low complexity" evidence="2">
    <location>
        <begin position="115"/>
        <end position="133"/>
    </location>
</feature>
<keyword evidence="3" id="KW-0378">Hydrolase</keyword>
<dbReference type="GO" id="GO:0016998">
    <property type="term" value="P:cell wall macromolecule catabolic process"/>
    <property type="evidence" value="ECO:0007669"/>
    <property type="project" value="InterPro"/>
</dbReference>
<dbReference type="GO" id="GO:0016052">
    <property type="term" value="P:carbohydrate catabolic process"/>
    <property type="evidence" value="ECO:0007669"/>
    <property type="project" value="TreeGrafter"/>
</dbReference>
<proteinExistence type="inferred from homology"/>
<dbReference type="EMBL" id="DVMW01000012">
    <property type="protein sequence ID" value="HIU35233.1"/>
    <property type="molecule type" value="Genomic_DNA"/>
</dbReference>
<dbReference type="InterPro" id="IPR017853">
    <property type="entry name" value="GH"/>
</dbReference>
<evidence type="ECO:0000256" key="1">
    <source>
        <dbReference type="ARBA" id="ARBA00010646"/>
    </source>
</evidence>
<dbReference type="GO" id="GO:0003796">
    <property type="term" value="F:lysozyme activity"/>
    <property type="evidence" value="ECO:0007669"/>
    <property type="project" value="InterPro"/>
</dbReference>
<evidence type="ECO:0000256" key="2">
    <source>
        <dbReference type="SAM" id="MobiDB-lite"/>
    </source>
</evidence>
<comment type="caution">
    <text evidence="3">The sequence shown here is derived from an EMBL/GenBank/DDBJ whole genome shotgun (WGS) entry which is preliminary data.</text>
</comment>
<dbReference type="CDD" id="cd06414">
    <property type="entry name" value="GH25_LytC-like"/>
    <property type="match status" value="1"/>
</dbReference>
<gene>
    <name evidence="3" type="ORF">IAC53_01315</name>
</gene>
<dbReference type="Gene3D" id="3.20.20.80">
    <property type="entry name" value="Glycosidases"/>
    <property type="match status" value="1"/>
</dbReference>
<reference evidence="3" key="1">
    <citation type="submission" date="2020-10" db="EMBL/GenBank/DDBJ databases">
        <authorList>
            <person name="Gilroy R."/>
        </authorList>
    </citation>
    <scope>NUCLEOTIDE SEQUENCE</scope>
    <source>
        <strain evidence="3">ChiGjej1B1-19959</strain>
    </source>
</reference>
<comment type="similarity">
    <text evidence="1">Belongs to the glycosyl hydrolase 25 family.</text>
</comment>
<dbReference type="PROSITE" id="PS51904">
    <property type="entry name" value="GLYCOSYL_HYDROL_F25_2"/>
    <property type="match status" value="1"/>
</dbReference>
<accession>A0A9D1LC74</accession>
<feature type="compositionally biased region" description="Basic and acidic residues" evidence="2">
    <location>
        <begin position="99"/>
        <end position="114"/>
    </location>
</feature>
<dbReference type="Proteomes" id="UP000824071">
    <property type="component" value="Unassembled WGS sequence"/>
</dbReference>
<dbReference type="PANTHER" id="PTHR34135">
    <property type="entry name" value="LYSOZYME"/>
    <property type="match status" value="1"/>
</dbReference>
<dbReference type="PANTHER" id="PTHR34135:SF2">
    <property type="entry name" value="LYSOZYME"/>
    <property type="match status" value="1"/>
</dbReference>
<feature type="region of interest" description="Disordered" evidence="2">
    <location>
        <begin position="98"/>
        <end position="138"/>
    </location>
</feature>
<feature type="compositionally biased region" description="Low complexity" evidence="2">
    <location>
        <begin position="61"/>
        <end position="83"/>
    </location>
</feature>
<evidence type="ECO:0000313" key="3">
    <source>
        <dbReference type="EMBL" id="HIU35233.1"/>
    </source>
</evidence>
<reference evidence="3" key="2">
    <citation type="journal article" date="2021" name="PeerJ">
        <title>Extensive microbial diversity within the chicken gut microbiome revealed by metagenomics and culture.</title>
        <authorList>
            <person name="Gilroy R."/>
            <person name="Ravi A."/>
            <person name="Getino M."/>
            <person name="Pursley I."/>
            <person name="Horton D.L."/>
            <person name="Alikhan N.F."/>
            <person name="Baker D."/>
            <person name="Gharbi K."/>
            <person name="Hall N."/>
            <person name="Watson M."/>
            <person name="Adriaenssens E.M."/>
            <person name="Foster-Nyarko E."/>
            <person name="Jarju S."/>
            <person name="Secka A."/>
            <person name="Antonio M."/>
            <person name="Oren A."/>
            <person name="Chaudhuri R.R."/>
            <person name="La Ragione R."/>
            <person name="Hildebrand F."/>
            <person name="Pallen M.J."/>
        </authorList>
    </citation>
    <scope>NUCLEOTIDE SEQUENCE</scope>
    <source>
        <strain evidence="3">ChiGjej1B1-19959</strain>
    </source>
</reference>
<protein>
    <submittedName>
        <fullName evidence="3">Glycoside hydrolase family 25 protein</fullName>
    </submittedName>
</protein>
<name>A0A9D1LC74_9FIRM</name>
<dbReference type="InterPro" id="IPR002053">
    <property type="entry name" value="Glyco_hydro_25"/>
</dbReference>
<dbReference type="AlphaFoldDB" id="A0A9D1LC74"/>